<feature type="non-terminal residue" evidence="1">
    <location>
        <position position="140"/>
    </location>
</feature>
<dbReference type="EMBL" id="CAJNNW010006608">
    <property type="protein sequence ID" value="CAE8648449.1"/>
    <property type="molecule type" value="Genomic_DNA"/>
</dbReference>
<reference evidence="1" key="1">
    <citation type="submission" date="2021-02" db="EMBL/GenBank/DDBJ databases">
        <authorList>
            <person name="Dougan E. K."/>
            <person name="Rhodes N."/>
            <person name="Thang M."/>
            <person name="Chan C."/>
        </authorList>
    </citation>
    <scope>NUCLEOTIDE SEQUENCE</scope>
</reference>
<gene>
    <name evidence="1" type="ORF">PGLA2088_LOCUS6575</name>
</gene>
<dbReference type="Proteomes" id="UP000626109">
    <property type="component" value="Unassembled WGS sequence"/>
</dbReference>
<feature type="non-terminal residue" evidence="1">
    <location>
        <position position="1"/>
    </location>
</feature>
<name>A0A813IEI3_POLGL</name>
<evidence type="ECO:0000313" key="1">
    <source>
        <dbReference type="EMBL" id="CAE8648449.1"/>
    </source>
</evidence>
<comment type="caution">
    <text evidence="1">The sequence shown here is derived from an EMBL/GenBank/DDBJ whole genome shotgun (WGS) entry which is preliminary data.</text>
</comment>
<accession>A0A813IEI3</accession>
<evidence type="ECO:0000313" key="2">
    <source>
        <dbReference type="Proteomes" id="UP000626109"/>
    </source>
</evidence>
<organism evidence="1 2">
    <name type="scientific">Polarella glacialis</name>
    <name type="common">Dinoflagellate</name>
    <dbReference type="NCBI Taxonomy" id="89957"/>
    <lineage>
        <taxon>Eukaryota</taxon>
        <taxon>Sar</taxon>
        <taxon>Alveolata</taxon>
        <taxon>Dinophyceae</taxon>
        <taxon>Suessiales</taxon>
        <taxon>Suessiaceae</taxon>
        <taxon>Polarella</taxon>
    </lineage>
</organism>
<protein>
    <submittedName>
        <fullName evidence="1">Uncharacterized protein</fullName>
    </submittedName>
</protein>
<dbReference type="AlphaFoldDB" id="A0A813IEI3"/>
<proteinExistence type="predicted"/>
<sequence length="140" mass="15148">VPGLRAGEAELWSSSAVYPSWLEAHQSQESQGEVLTWALRLLQLLLAAAPRRRSNGGSLTEVLTSLMIVRAVQQSHLFQSAHLLEAGSLLEKSLEELQLEGEARQAPDEGGVKVAERNLLSACVQAMKDESLCGTMQLLG</sequence>